<evidence type="ECO:0000256" key="1">
    <source>
        <dbReference type="SAM" id="MobiDB-lite"/>
    </source>
</evidence>
<organism evidence="4 5">
    <name type="scientific">Blastopirellula marina</name>
    <dbReference type="NCBI Taxonomy" id="124"/>
    <lineage>
        <taxon>Bacteria</taxon>
        <taxon>Pseudomonadati</taxon>
        <taxon>Planctomycetota</taxon>
        <taxon>Planctomycetia</taxon>
        <taxon>Pirellulales</taxon>
        <taxon>Pirellulaceae</taxon>
        <taxon>Blastopirellula</taxon>
    </lineage>
</organism>
<dbReference type="OrthoDB" id="285651at2"/>
<evidence type="ECO:0000256" key="2">
    <source>
        <dbReference type="SAM" id="Phobius"/>
    </source>
</evidence>
<evidence type="ECO:0000313" key="5">
    <source>
        <dbReference type="Proteomes" id="UP000238322"/>
    </source>
</evidence>
<feature type="transmembrane region" description="Helical" evidence="2">
    <location>
        <begin position="29"/>
        <end position="50"/>
    </location>
</feature>
<dbReference type="EMBL" id="PUHY01000012">
    <property type="protein sequence ID" value="PQO32127.1"/>
    <property type="molecule type" value="Genomic_DNA"/>
</dbReference>
<dbReference type="RefSeq" id="WP_105331139.1">
    <property type="nucleotide sequence ID" value="NZ_PUHY01000012.1"/>
</dbReference>
<dbReference type="InterPro" id="IPR045584">
    <property type="entry name" value="Pilin-like"/>
</dbReference>
<accession>A0A2S8FIZ2</accession>
<gene>
    <name evidence="4" type="ORF">C5Y83_17980</name>
</gene>
<keyword evidence="2" id="KW-1133">Transmembrane helix</keyword>
<dbReference type="Gene3D" id="3.30.700.10">
    <property type="entry name" value="Glycoprotein, Type 4 Pilin"/>
    <property type="match status" value="1"/>
</dbReference>
<comment type="caution">
    <text evidence="4">The sequence shown here is derived from an EMBL/GenBank/DDBJ whole genome shotgun (WGS) entry which is preliminary data.</text>
</comment>
<feature type="domain" description="DUF1559" evidence="3">
    <location>
        <begin position="51"/>
        <end position="136"/>
    </location>
</feature>
<evidence type="ECO:0000259" key="3">
    <source>
        <dbReference type="Pfam" id="PF07596"/>
    </source>
</evidence>
<evidence type="ECO:0000313" key="4">
    <source>
        <dbReference type="EMBL" id="PQO32127.1"/>
    </source>
</evidence>
<keyword evidence="2" id="KW-0472">Membrane</keyword>
<sequence length="260" mass="29470">MIGSDLNPFDSPHAESQEPVMKKQQPNRLVEAIVVIGIITILIAVLLPAVQSAREMQASRMSNNNCLRQIGLALHNYHDIYGELPPAYVTDEHGKRLYSWRVLILPYVGEEQLYSEFELDKAWNEGHNQTLIERTPQAYRNHEDPETATGGQTRLLALVDETDGRTLLLPDQGRLLGDYHDQLGQWVLAIDHPNLSCTWSEPSDVSPRELAQQKDFDWPGPVESGVYLLFGDGSVKRIESRDWGRVTDWAYSNVDPEKEP</sequence>
<keyword evidence="2" id="KW-0812">Transmembrane</keyword>
<dbReference type="SUPFAM" id="SSF54523">
    <property type="entry name" value="Pili subunits"/>
    <property type="match status" value="1"/>
</dbReference>
<dbReference type="PANTHER" id="PTHR30093">
    <property type="entry name" value="GENERAL SECRETION PATHWAY PROTEIN G"/>
    <property type="match status" value="1"/>
</dbReference>
<reference evidence="4 5" key="1">
    <citation type="submission" date="2018-02" db="EMBL/GenBank/DDBJ databases">
        <title>Comparative genomes isolates from brazilian mangrove.</title>
        <authorList>
            <person name="Araujo J.E."/>
            <person name="Taketani R.G."/>
            <person name="Silva M.C.P."/>
            <person name="Loureco M.V."/>
            <person name="Andreote F.D."/>
        </authorList>
    </citation>
    <scope>NUCLEOTIDE SEQUENCE [LARGE SCALE GENOMIC DNA]</scope>
    <source>
        <strain evidence="4 5">Hex-1 MGV</strain>
    </source>
</reference>
<feature type="region of interest" description="Disordered" evidence="1">
    <location>
        <begin position="1"/>
        <end position="22"/>
    </location>
</feature>
<dbReference type="Proteomes" id="UP000238322">
    <property type="component" value="Unassembled WGS sequence"/>
</dbReference>
<dbReference type="Pfam" id="PF07596">
    <property type="entry name" value="SBP_bac_10"/>
    <property type="match status" value="1"/>
</dbReference>
<name>A0A2S8FIZ2_9BACT</name>
<dbReference type="AlphaFoldDB" id="A0A2S8FIZ2"/>
<proteinExistence type="predicted"/>
<dbReference type="PANTHER" id="PTHR30093:SF2">
    <property type="entry name" value="TYPE II SECRETION SYSTEM PROTEIN H"/>
    <property type="match status" value="1"/>
</dbReference>
<dbReference type="InterPro" id="IPR011453">
    <property type="entry name" value="DUF1559"/>
</dbReference>
<protein>
    <recommendedName>
        <fullName evidence="3">DUF1559 domain-containing protein</fullName>
    </recommendedName>
</protein>